<reference evidence="18" key="1">
    <citation type="journal article" date="2012" name="Nature">
        <title>The oyster genome reveals stress adaptation and complexity of shell formation.</title>
        <authorList>
            <person name="Zhang G."/>
            <person name="Fang X."/>
            <person name="Guo X."/>
            <person name="Li L."/>
            <person name="Luo R."/>
            <person name="Xu F."/>
            <person name="Yang P."/>
            <person name="Zhang L."/>
            <person name="Wang X."/>
            <person name="Qi H."/>
            <person name="Xiong Z."/>
            <person name="Que H."/>
            <person name="Xie Y."/>
            <person name="Holland P.W."/>
            <person name="Paps J."/>
            <person name="Zhu Y."/>
            <person name="Wu F."/>
            <person name="Chen Y."/>
            <person name="Wang J."/>
            <person name="Peng C."/>
            <person name="Meng J."/>
            <person name="Yang L."/>
            <person name="Liu J."/>
            <person name="Wen B."/>
            <person name="Zhang N."/>
            <person name="Huang Z."/>
            <person name="Zhu Q."/>
            <person name="Feng Y."/>
            <person name="Mount A."/>
            <person name="Hedgecock D."/>
            <person name="Xu Z."/>
            <person name="Liu Y."/>
            <person name="Domazet-Loso T."/>
            <person name="Du Y."/>
            <person name="Sun X."/>
            <person name="Zhang S."/>
            <person name="Liu B."/>
            <person name="Cheng P."/>
            <person name="Jiang X."/>
            <person name="Li J."/>
            <person name="Fan D."/>
            <person name="Wang W."/>
            <person name="Fu W."/>
            <person name="Wang T."/>
            <person name="Wang B."/>
            <person name="Zhang J."/>
            <person name="Peng Z."/>
            <person name="Li Y."/>
            <person name="Li N."/>
            <person name="Wang J."/>
            <person name="Chen M."/>
            <person name="He Y."/>
            <person name="Tan F."/>
            <person name="Song X."/>
            <person name="Zheng Q."/>
            <person name="Huang R."/>
            <person name="Yang H."/>
            <person name="Du X."/>
            <person name="Chen L."/>
            <person name="Yang M."/>
            <person name="Gaffney P.M."/>
            <person name="Wang S."/>
            <person name="Luo L."/>
            <person name="She Z."/>
            <person name="Ming Y."/>
            <person name="Huang W."/>
            <person name="Zhang S."/>
            <person name="Huang B."/>
            <person name="Zhang Y."/>
            <person name="Qu T."/>
            <person name="Ni P."/>
            <person name="Miao G."/>
            <person name="Wang J."/>
            <person name="Wang Q."/>
            <person name="Steinberg C.E."/>
            <person name="Wang H."/>
            <person name="Li N."/>
            <person name="Qian L."/>
            <person name="Zhang G."/>
            <person name="Li Y."/>
            <person name="Yang H."/>
            <person name="Liu X."/>
            <person name="Wang J."/>
            <person name="Yin Y."/>
            <person name="Wang J."/>
        </authorList>
    </citation>
    <scope>NUCLEOTIDE SEQUENCE [LARGE SCALE GENOMIC DNA]</scope>
    <source>
        <strain evidence="18">05x7-T-G4-1.051#20</strain>
    </source>
</reference>
<keyword evidence="4" id="KW-0597">Phosphoprotein</keyword>
<dbReference type="PROSITE" id="PS50112">
    <property type="entry name" value="PAS"/>
    <property type="match status" value="1"/>
</dbReference>
<feature type="compositionally biased region" description="Polar residues" evidence="16">
    <location>
        <begin position="1033"/>
        <end position="1158"/>
    </location>
</feature>
<keyword evidence="8" id="KW-0851">Voltage-gated channel</keyword>
<evidence type="ECO:0000256" key="9">
    <source>
        <dbReference type="ARBA" id="ARBA00022958"/>
    </source>
</evidence>
<feature type="compositionally biased region" description="Polar residues" evidence="16">
    <location>
        <begin position="1274"/>
        <end position="1308"/>
    </location>
</feature>
<dbReference type="Gene3D" id="3.30.450.20">
    <property type="entry name" value="PAS domain"/>
    <property type="match status" value="1"/>
</dbReference>
<gene>
    <name evidence="18" type="ORF">CGI_10003384</name>
</gene>
<dbReference type="Pfam" id="PF00520">
    <property type="entry name" value="Ion_trans"/>
    <property type="match status" value="1"/>
</dbReference>
<keyword evidence="12 17" id="KW-0472">Membrane</keyword>
<evidence type="ECO:0000256" key="13">
    <source>
        <dbReference type="ARBA" id="ARBA00023180"/>
    </source>
</evidence>
<dbReference type="SMART" id="SM00100">
    <property type="entry name" value="cNMP"/>
    <property type="match status" value="1"/>
</dbReference>
<dbReference type="InterPro" id="IPR035965">
    <property type="entry name" value="PAS-like_dom_sf"/>
</dbReference>
<accession>K1QJB7</accession>
<feature type="transmembrane region" description="Helical" evidence="17">
    <location>
        <begin position="367"/>
        <end position="390"/>
    </location>
</feature>
<feature type="region of interest" description="Disordered" evidence="16">
    <location>
        <begin position="949"/>
        <end position="979"/>
    </location>
</feature>
<feature type="transmembrane region" description="Helical" evidence="17">
    <location>
        <begin position="241"/>
        <end position="259"/>
    </location>
</feature>
<dbReference type="CDD" id="cd00130">
    <property type="entry name" value="PAS"/>
    <property type="match status" value="1"/>
</dbReference>
<feature type="compositionally biased region" description="Acidic residues" evidence="16">
    <location>
        <begin position="965"/>
        <end position="976"/>
    </location>
</feature>
<evidence type="ECO:0000256" key="12">
    <source>
        <dbReference type="ARBA" id="ARBA00023136"/>
    </source>
</evidence>
<evidence type="ECO:0000256" key="8">
    <source>
        <dbReference type="ARBA" id="ARBA00022882"/>
    </source>
</evidence>
<dbReference type="InterPro" id="IPR018490">
    <property type="entry name" value="cNMP-bd_dom_sf"/>
</dbReference>
<keyword evidence="9" id="KW-0630">Potassium</keyword>
<keyword evidence="7" id="KW-0112">Calmodulin-binding</keyword>
<evidence type="ECO:0000256" key="2">
    <source>
        <dbReference type="ARBA" id="ARBA00022448"/>
    </source>
</evidence>
<dbReference type="NCBIfam" id="TIGR00229">
    <property type="entry name" value="sensory_box"/>
    <property type="match status" value="1"/>
</dbReference>
<dbReference type="Gene3D" id="1.10.1200.260">
    <property type="match status" value="1"/>
</dbReference>
<dbReference type="InterPro" id="IPR000700">
    <property type="entry name" value="PAS-assoc_C"/>
</dbReference>
<evidence type="ECO:0000256" key="3">
    <source>
        <dbReference type="ARBA" id="ARBA00022538"/>
    </source>
</evidence>
<keyword evidence="2" id="KW-0813">Transport</keyword>
<evidence type="ECO:0000256" key="14">
    <source>
        <dbReference type="ARBA" id="ARBA00023303"/>
    </source>
</evidence>
<keyword evidence="6" id="KW-0631">Potassium channel</keyword>
<evidence type="ECO:0000256" key="17">
    <source>
        <dbReference type="SAM" id="Phobius"/>
    </source>
</evidence>
<evidence type="ECO:0000256" key="5">
    <source>
        <dbReference type="ARBA" id="ARBA00022692"/>
    </source>
</evidence>
<dbReference type="PRINTS" id="PR01463">
    <property type="entry name" value="EAGCHANLFMLY"/>
</dbReference>
<feature type="compositionally biased region" description="Basic and acidic residues" evidence="16">
    <location>
        <begin position="1209"/>
        <end position="1232"/>
    </location>
</feature>
<feature type="compositionally biased region" description="Basic and acidic residues" evidence="16">
    <location>
        <begin position="846"/>
        <end position="865"/>
    </location>
</feature>
<dbReference type="FunFam" id="2.60.120.10:FF:000009">
    <property type="entry name" value="Potassium voltage-gated channel subfamily H member 1"/>
    <property type="match status" value="1"/>
</dbReference>
<dbReference type="Gene3D" id="2.60.120.10">
    <property type="entry name" value="Jelly Rolls"/>
    <property type="match status" value="1"/>
</dbReference>
<dbReference type="InterPro" id="IPR050818">
    <property type="entry name" value="KCNH_animal-type"/>
</dbReference>
<evidence type="ECO:0000256" key="10">
    <source>
        <dbReference type="ARBA" id="ARBA00022989"/>
    </source>
</evidence>
<dbReference type="EMBL" id="JH816333">
    <property type="protein sequence ID" value="EKC21751.1"/>
    <property type="molecule type" value="Genomic_DNA"/>
</dbReference>
<dbReference type="FunFam" id="1.10.287.70:FF:000035">
    <property type="entry name" value="Potassium voltage-gated channel, subfamily H (Eag-related), member 1"/>
    <property type="match status" value="1"/>
</dbReference>
<feature type="compositionally biased region" description="Low complexity" evidence="16">
    <location>
        <begin position="1309"/>
        <end position="1331"/>
    </location>
</feature>
<dbReference type="SMART" id="SM00086">
    <property type="entry name" value="PAC"/>
    <property type="match status" value="1"/>
</dbReference>
<keyword evidence="10 17" id="KW-1133">Transmembrane helix</keyword>
<dbReference type="SUPFAM" id="SSF55785">
    <property type="entry name" value="PYP-like sensor domain (PAS domain)"/>
    <property type="match status" value="1"/>
</dbReference>
<feature type="transmembrane region" description="Helical" evidence="17">
    <location>
        <begin position="442"/>
        <end position="463"/>
    </location>
</feature>
<dbReference type="InterPro" id="IPR000595">
    <property type="entry name" value="cNMP-bd_dom"/>
</dbReference>
<dbReference type="Pfam" id="PF13426">
    <property type="entry name" value="PAS_9"/>
    <property type="match status" value="1"/>
</dbReference>
<dbReference type="InterPro" id="IPR003949">
    <property type="entry name" value="K_chnl_volt-dep_EAG"/>
</dbReference>
<dbReference type="InterPro" id="IPR000014">
    <property type="entry name" value="PAS"/>
</dbReference>
<feature type="region of interest" description="Disordered" evidence="16">
    <location>
        <begin position="1351"/>
        <end position="1386"/>
    </location>
</feature>
<evidence type="ECO:0000256" key="1">
    <source>
        <dbReference type="ARBA" id="ARBA00004141"/>
    </source>
</evidence>
<dbReference type="PRINTS" id="PR01464">
    <property type="entry name" value="EAGCHANNEL"/>
</dbReference>
<feature type="compositionally biased region" description="Polar residues" evidence="16">
    <location>
        <begin position="949"/>
        <end position="958"/>
    </location>
</feature>
<dbReference type="GO" id="GO:0005249">
    <property type="term" value="F:voltage-gated potassium channel activity"/>
    <property type="evidence" value="ECO:0007669"/>
    <property type="project" value="InterPro"/>
</dbReference>
<keyword evidence="14" id="KW-0407">Ion channel</keyword>
<comment type="catalytic activity">
    <reaction evidence="15">
        <text>K(+)(in) = K(+)(out)</text>
        <dbReference type="Rhea" id="RHEA:29463"/>
        <dbReference type="ChEBI" id="CHEBI:29103"/>
    </reaction>
</comment>
<dbReference type="FunFam" id="1.10.1200.260:FF:000003">
    <property type="entry name" value="Potassium voltage-gated channel subfamily H member 1"/>
    <property type="match status" value="1"/>
</dbReference>
<evidence type="ECO:0000256" key="11">
    <source>
        <dbReference type="ARBA" id="ARBA00023065"/>
    </source>
</evidence>
<evidence type="ECO:0000256" key="15">
    <source>
        <dbReference type="ARBA" id="ARBA00034430"/>
    </source>
</evidence>
<keyword evidence="5 17" id="KW-0812">Transmembrane</keyword>
<dbReference type="GO" id="GO:0005516">
    <property type="term" value="F:calmodulin binding"/>
    <property type="evidence" value="ECO:0007669"/>
    <property type="project" value="UniProtKB-KW"/>
</dbReference>
<sequence length="1470" mass="162308">MAKLTQIKFQKAQTACGIDCEIDCLTSGWLTIAHGPQCWYVGVRQLEKGDSSFLLANARIMDYPIVYCNDGFCKLSGYNRAEVMQKSSTCSFMYGDLSDKETVDKIESSFEDMEQTQVEILLYKKNRTPLWLLLHIAPIRNEKEQVVLFLCTFKDITALKQPIDEEGSLSKFARLARSVTRNRSTLLQFSSHMPTTKFDNSKPSQIANMMSLNSDVLPQYRLEAPKTPPHIILHYCLFKTVWDWIILFLTFYTAVTVPYNTAFKNKTMDQVPLLVIDSIVDVVFFVDIILNFHTTFVGPSGEVISDSKIIRMNYLKSWFVVDVLSCLPYDVFNAFQYVDDGISTLFSALKVVRLLRLGRVVRKLDHYLEYGAAMLVLLILVFILFAHWFACGWYSIGLSEIQSGISYGWLTFLSNTTGDVFYFANTTVNPDVTGGPGKGMRYLTSLYFTLSCMTGVGFGNVAANTEHEKLFSIFMMIIGALLYALIFSNVTTIFQQFYANFARYHDMLNSVREFMKLHDVPKSLSERVMDYIVSTWAITKGIDATKVLNYCPKDMKADLCVHLNRKVFLEHPAFRLASDGCLRALAMHFNMTHSAPGDLIFHQGESLDALCFVVTGSLEVIQDDEVVAILSKGDVFGDNFWKEHTIGQSTANVRALTYCDLHTIKRGRLLEVLEFYHAFANSFARNLTLTYNLRHRLIFRKVADVKKEKELAEKRKNDPPLELSSDHPVRKLISRFRKISDAKAMQTNTDPEKGSKSDMNGGERGGTEKSRSFARLINVSENSAPKTGGGSSKWGKMMNGSGPPDGEGKQNKPNNESKEDLRNGDLQKPQSKPGSKWGKMVGKNSEPTKEHEKEETQNNLRKTESVDSGIIRSNVKLDHINEETIEQSLVVRHETNNNQSVSAMSLAERHMLTSLHDIKLEMKEDMDILHQKMNRIDEQIAEILRMFSPSTSSCSSHENSQETDGGAEAETTEEEEAKPVVLIRDVDFIPKMNSEKSSLYIPRDHNVNSTQSNSTSYGVSPVSGNSSPGSGVQLANSGVSPNNIGQQSNTGGSYSSPTDTNEANLSYNSATRESADSNHLQPPTSDLVSNSSRTQSPNVADSKNPNIEPDPSTTKDPNGTSTNVHMKNNQAKEGTQRSSTPINSNTTNIPGNNRNISPSPGVHRGVSPIGRNISSPNNDTKKINQGRPTSRDKAVIAQETGSSKPSSPLRHEGNQSKKEEFIGSGRDKEAIQRETSGSKLTSLPSSDINNSKYNGQTSSNKNNEPVSNEKKDSNSSSTNSQDRYPTTGVTRQPTTGQNTSRPLSGNKTSNPSSTASSGATSPSGSGQSTAPKEGAVSKADEYPLMLALGPAAGYSANPMGMSTTPRPISPKLSSRQVTSSLGPAASVSDVSVIDASSPRNVMSMAEDVLKMKTKSPRPAVSPGLKYSSNIQKISKARIDGRPDTRRLAGGIKIPLDTDEAHIKDRDLDIL</sequence>
<evidence type="ECO:0000256" key="4">
    <source>
        <dbReference type="ARBA" id="ARBA00022553"/>
    </source>
</evidence>
<comment type="subcellular location">
    <subcellularLocation>
        <location evidence="1">Membrane</location>
        <topology evidence="1">Multi-pass membrane protein</topology>
    </subcellularLocation>
</comment>
<dbReference type="PROSITE" id="PS50042">
    <property type="entry name" value="CNMP_BINDING_3"/>
    <property type="match status" value="1"/>
</dbReference>
<dbReference type="SUPFAM" id="SSF51206">
    <property type="entry name" value="cAMP-binding domain-like"/>
    <property type="match status" value="1"/>
</dbReference>
<dbReference type="PANTHER" id="PTHR10217:SF435">
    <property type="entry name" value="POTASSIUM VOLTAGE-GATED CHANNEL PROTEIN EAG"/>
    <property type="match status" value="1"/>
</dbReference>
<dbReference type="PROSITE" id="PS50113">
    <property type="entry name" value="PAC"/>
    <property type="match status" value="1"/>
</dbReference>
<dbReference type="Gene3D" id="1.10.287.70">
    <property type="match status" value="1"/>
</dbReference>
<dbReference type="InParanoid" id="K1QJB7"/>
<dbReference type="HOGENOM" id="CLU_250251_0_0_1"/>
<keyword evidence="3" id="KW-0633">Potassium transport</keyword>
<protein>
    <submittedName>
        <fullName evidence="18">Potassium voltage-gated channel protein eag</fullName>
    </submittedName>
</protein>
<proteinExistence type="predicted"/>
<dbReference type="PANTHER" id="PTHR10217">
    <property type="entry name" value="VOLTAGE AND LIGAND GATED POTASSIUM CHANNEL"/>
    <property type="match status" value="1"/>
</dbReference>
<feature type="region of interest" description="Disordered" evidence="16">
    <location>
        <begin position="737"/>
        <end position="867"/>
    </location>
</feature>
<keyword evidence="13" id="KW-0325">Glycoprotein</keyword>
<dbReference type="InterPro" id="IPR001610">
    <property type="entry name" value="PAC"/>
</dbReference>
<dbReference type="SUPFAM" id="SSF81324">
    <property type="entry name" value="Voltage-gated potassium channels"/>
    <property type="match status" value="1"/>
</dbReference>
<feature type="compositionally biased region" description="Polar residues" evidence="16">
    <location>
        <begin position="1233"/>
        <end position="1266"/>
    </location>
</feature>
<dbReference type="InterPro" id="IPR003938">
    <property type="entry name" value="K_chnl_volt-dep_EAG/ELK/ERG"/>
</dbReference>
<evidence type="ECO:0000256" key="16">
    <source>
        <dbReference type="SAM" id="MobiDB-lite"/>
    </source>
</evidence>
<dbReference type="Pfam" id="PF00027">
    <property type="entry name" value="cNMP_binding"/>
    <property type="match status" value="1"/>
</dbReference>
<dbReference type="FunCoup" id="K1QJB7">
    <property type="interactions" value="263"/>
</dbReference>
<evidence type="ECO:0000313" key="18">
    <source>
        <dbReference type="EMBL" id="EKC21751.1"/>
    </source>
</evidence>
<feature type="compositionally biased region" description="Polar residues" evidence="16">
    <location>
        <begin position="1360"/>
        <end position="1381"/>
    </location>
</feature>
<feature type="compositionally biased region" description="Low complexity" evidence="16">
    <location>
        <begin position="1016"/>
        <end position="1032"/>
    </location>
</feature>
<feature type="transmembrane region" description="Helical" evidence="17">
    <location>
        <begin position="470"/>
        <end position="490"/>
    </location>
</feature>
<feature type="region of interest" description="Disordered" evidence="16">
    <location>
        <begin position="1000"/>
        <end position="1337"/>
    </location>
</feature>
<evidence type="ECO:0000256" key="6">
    <source>
        <dbReference type="ARBA" id="ARBA00022826"/>
    </source>
</evidence>
<organism evidence="18">
    <name type="scientific">Magallana gigas</name>
    <name type="common">Pacific oyster</name>
    <name type="synonym">Crassostrea gigas</name>
    <dbReference type="NCBI Taxonomy" id="29159"/>
    <lineage>
        <taxon>Eukaryota</taxon>
        <taxon>Metazoa</taxon>
        <taxon>Spiralia</taxon>
        <taxon>Lophotrochozoa</taxon>
        <taxon>Mollusca</taxon>
        <taxon>Bivalvia</taxon>
        <taxon>Autobranchia</taxon>
        <taxon>Pteriomorphia</taxon>
        <taxon>Ostreida</taxon>
        <taxon>Ostreoidea</taxon>
        <taxon>Ostreidae</taxon>
        <taxon>Magallana</taxon>
    </lineage>
</organism>
<dbReference type="InterPro" id="IPR014710">
    <property type="entry name" value="RmlC-like_jellyroll"/>
</dbReference>
<feature type="compositionally biased region" description="Basic and acidic residues" evidence="16">
    <location>
        <begin position="806"/>
        <end position="825"/>
    </location>
</feature>
<keyword evidence="11" id="KW-0406">Ion transport</keyword>
<dbReference type="CDD" id="cd00038">
    <property type="entry name" value="CAP_ED"/>
    <property type="match status" value="1"/>
</dbReference>
<dbReference type="FunFam" id="3.30.450.20:FF:000009">
    <property type="entry name" value="Potassium voltage-gated channel subfamily H member 1"/>
    <property type="match status" value="1"/>
</dbReference>
<evidence type="ECO:0000256" key="7">
    <source>
        <dbReference type="ARBA" id="ARBA00022860"/>
    </source>
</evidence>
<dbReference type="GO" id="GO:0042391">
    <property type="term" value="P:regulation of membrane potential"/>
    <property type="evidence" value="ECO:0007669"/>
    <property type="project" value="TreeGrafter"/>
</dbReference>
<dbReference type="GO" id="GO:0008076">
    <property type="term" value="C:voltage-gated potassium channel complex"/>
    <property type="evidence" value="ECO:0007669"/>
    <property type="project" value="TreeGrafter"/>
</dbReference>
<dbReference type="InterPro" id="IPR005821">
    <property type="entry name" value="Ion_trans_dom"/>
</dbReference>
<name>K1QJB7_MAGGI</name>